<keyword evidence="2" id="KW-0233">DNA recombination</keyword>
<organism evidence="5 6">
    <name type="scientific">Mycobacterium phage Nepal</name>
    <dbReference type="NCBI Taxonomy" id="2927981"/>
    <lineage>
        <taxon>Viruses</taxon>
        <taxon>Duplodnaviria</taxon>
        <taxon>Heunggongvirae</taxon>
        <taxon>Uroviricota</taxon>
        <taxon>Caudoviricetes</taxon>
        <taxon>Fromanvirus</taxon>
        <taxon>Fromanvirus nepal</taxon>
    </lineage>
</organism>
<dbReference type="InterPro" id="IPR038109">
    <property type="entry name" value="DNA_bind_recomb_sf"/>
</dbReference>
<feature type="domain" description="Resolvase/invertase-type recombinase catalytic" evidence="3">
    <location>
        <begin position="32"/>
        <end position="182"/>
    </location>
</feature>
<dbReference type="GO" id="GO:0000150">
    <property type="term" value="F:DNA strand exchange activity"/>
    <property type="evidence" value="ECO:0007669"/>
    <property type="project" value="InterPro"/>
</dbReference>
<protein>
    <submittedName>
        <fullName evidence="5">Putative integrase</fullName>
    </submittedName>
</protein>
<dbReference type="Gene3D" id="3.40.50.1390">
    <property type="entry name" value="Resolvase, N-terminal catalytic domain"/>
    <property type="match status" value="1"/>
</dbReference>
<dbReference type="EMBL" id="JQ698665">
    <property type="protein sequence ID" value="AFL46591.1"/>
    <property type="molecule type" value="Genomic_DNA"/>
</dbReference>
<keyword evidence="6" id="KW-1185">Reference proteome</keyword>
<evidence type="ECO:0000256" key="1">
    <source>
        <dbReference type="ARBA" id="ARBA00023125"/>
    </source>
</evidence>
<evidence type="ECO:0000256" key="2">
    <source>
        <dbReference type="ARBA" id="ARBA00023172"/>
    </source>
</evidence>
<evidence type="ECO:0000313" key="6">
    <source>
        <dbReference type="Proteomes" id="UP000006066"/>
    </source>
</evidence>
<evidence type="ECO:0000313" key="5">
    <source>
        <dbReference type="EMBL" id="AFL46591.1"/>
    </source>
</evidence>
<keyword evidence="1" id="KW-0238">DNA-binding</keyword>
<dbReference type="InterPro" id="IPR036162">
    <property type="entry name" value="Resolvase-like_N_sf"/>
</dbReference>
<dbReference type="Pfam" id="PF07508">
    <property type="entry name" value="Recombinase"/>
    <property type="match status" value="1"/>
</dbReference>
<dbReference type="PANTHER" id="PTHR30461:SF2">
    <property type="entry name" value="SERINE RECOMBINASE PINE-RELATED"/>
    <property type="match status" value="1"/>
</dbReference>
<gene>
    <name evidence="5" type="ORF">NEPAL_39</name>
</gene>
<proteinExistence type="predicted"/>
<dbReference type="SUPFAM" id="SSF53041">
    <property type="entry name" value="Resolvase-like"/>
    <property type="match status" value="1"/>
</dbReference>
<dbReference type="Gene3D" id="3.90.1750.20">
    <property type="entry name" value="Putative Large Serine Recombinase, Chain B, Domain 2"/>
    <property type="match status" value="1"/>
</dbReference>
<dbReference type="SMART" id="SM00857">
    <property type="entry name" value="Resolvase"/>
    <property type="match status" value="1"/>
</dbReference>
<dbReference type="PROSITE" id="PS51736">
    <property type="entry name" value="RECOMBINASES_3"/>
    <property type="match status" value="1"/>
</dbReference>
<sequence length="530" mass="59784">MFSVGMAVMTCVFVVCLVNHRGLSGVRYKPMRALVVIRLSRVTDATTSPERQLESCQQLCAQRGWDVVGVAEDLDVSGAVDPFDRRRRPNLARWLAFEEQPFDVIVAYRVDRLTRSIRHLQQLVHWAEDHKKLVVSATEAHFDTTTPFAAVVIALMGTVAQMELEAIKERNRSAAHFNIRAGKYRGSLPPWGYLPTRVDGEWRLVPDPVQRERILEVYHRVVDNHEPLHLVAHDLNRRGVLSPKDYFAKLQGREPRGREWSATALKRSLISEAMLGYATLNGKTVRDDDGAPLVRAEPILTREQLEALRAELVKTDRAKPSVSTPSMLLRVLFCAVCGEPAYKFTGGGRKNARYRCRSWGWAQRCGNGTVAMAEWDSFCEEQVLDLLGDSERLEKVWVAGSDSAVELAEVNAELVDLTSLIGSPAYRVGSPQREALDARIAALAARQEELEGLEARPSGWEWRETGQRFGDWWREQGTAAKNTWLRSMNVRLTFDVRGGLTRTIDFGDLQEYEQHLRLGSVVERLHAGMS</sequence>
<reference evidence="6" key="1">
    <citation type="submission" date="2012-02" db="EMBL/GenBank/DDBJ databases">
        <authorList>
            <person name="Bajgain P."/>
            <person name="Fisher J.N.B."/>
            <person name="Lunt B.L."/>
            <person name="Sheflo M.A."/>
            <person name="Brighton A.K."/>
            <person name="Adawi E.C."/>
            <person name="Christiansen M.R."/>
            <person name="Ferguson N.C."/>
            <person name="Gardner A.V."/>
            <person name="Irons D.L."/>
            <person name="Jensen J."/>
            <person name="Kennedy A."/>
            <person name="Lloyd J.S."/>
            <person name="Marlow S."/>
            <person name="Mason S.J."/>
            <person name="McCord T.M."/>
            <person name="Merrill B.D."/>
            <person name="Nelson E.P."/>
            <person name="Norton C.S."/>
            <person name="Pettersson S.M."/>
            <person name="Poe D.E."/>
            <person name="Russell R.C."/>
            <person name="Smith T.C."/>
            <person name="Sullivan S."/>
            <person name="Williams K.R."/>
            <person name="Burnett S.H."/>
            <person name="Breakwell D.P."/>
            <person name="Grose J.H."/>
        </authorList>
    </citation>
    <scope>NUCLEOTIDE SEQUENCE [LARGE SCALE GENOMIC DNA]</scope>
</reference>
<accession>I3WUC0</accession>
<dbReference type="InterPro" id="IPR050639">
    <property type="entry name" value="SSR_resolvase"/>
</dbReference>
<name>I3WUC0_9CAUD</name>
<feature type="domain" description="Recombinase" evidence="4">
    <location>
        <begin position="190"/>
        <end position="318"/>
    </location>
</feature>
<dbReference type="CDD" id="cd00338">
    <property type="entry name" value="Ser_Recombinase"/>
    <property type="match status" value="1"/>
</dbReference>
<dbReference type="Proteomes" id="UP000006066">
    <property type="component" value="Segment"/>
</dbReference>
<dbReference type="PANTHER" id="PTHR30461">
    <property type="entry name" value="DNA-INVERTASE FROM LAMBDOID PROPHAGE"/>
    <property type="match status" value="1"/>
</dbReference>
<dbReference type="GO" id="GO:0003677">
    <property type="term" value="F:DNA binding"/>
    <property type="evidence" value="ECO:0007669"/>
    <property type="project" value="UniProtKB-KW"/>
</dbReference>
<evidence type="ECO:0000259" key="3">
    <source>
        <dbReference type="PROSITE" id="PS51736"/>
    </source>
</evidence>
<dbReference type="PROSITE" id="PS51737">
    <property type="entry name" value="RECOMBINASE_DNA_BIND"/>
    <property type="match status" value="1"/>
</dbReference>
<dbReference type="InterPro" id="IPR006119">
    <property type="entry name" value="Resolv_N"/>
</dbReference>
<evidence type="ECO:0000259" key="4">
    <source>
        <dbReference type="PROSITE" id="PS51737"/>
    </source>
</evidence>
<dbReference type="InterPro" id="IPR011109">
    <property type="entry name" value="DNA_bind_recombinase_dom"/>
</dbReference>
<dbReference type="Pfam" id="PF00239">
    <property type="entry name" value="Resolvase"/>
    <property type="match status" value="1"/>
</dbReference>